<dbReference type="EMBL" id="SRLO01006570">
    <property type="protein sequence ID" value="TNN28697.1"/>
    <property type="molecule type" value="Genomic_DNA"/>
</dbReference>
<comment type="caution">
    <text evidence="2">The sequence shown here is derived from an EMBL/GenBank/DDBJ whole genome shotgun (WGS) entry which is preliminary data.</text>
</comment>
<keyword evidence="3" id="KW-1185">Reference proteome</keyword>
<dbReference type="Proteomes" id="UP000314294">
    <property type="component" value="Unassembled WGS sequence"/>
</dbReference>
<proteinExistence type="predicted"/>
<sequence>MIAKSTVGMILSRAVEPFDFSESRSSASRPIFWLVFFSWPSGIRLSLCALDRLFMVSVSPPPPRACRWTCLRATPTMHSSTSSATSPTARDTAAHWKPSCASPLVTGEVTAAKNSQRGPAKPGGQAQATGGLLGPPPPPPPQSPPLRQGLRAHSSRTRSQLRPP</sequence>
<organism evidence="2 3">
    <name type="scientific">Liparis tanakae</name>
    <name type="common">Tanaka's snailfish</name>
    <dbReference type="NCBI Taxonomy" id="230148"/>
    <lineage>
        <taxon>Eukaryota</taxon>
        <taxon>Metazoa</taxon>
        <taxon>Chordata</taxon>
        <taxon>Craniata</taxon>
        <taxon>Vertebrata</taxon>
        <taxon>Euteleostomi</taxon>
        <taxon>Actinopterygii</taxon>
        <taxon>Neopterygii</taxon>
        <taxon>Teleostei</taxon>
        <taxon>Neoteleostei</taxon>
        <taxon>Acanthomorphata</taxon>
        <taxon>Eupercaria</taxon>
        <taxon>Perciformes</taxon>
        <taxon>Cottioidei</taxon>
        <taxon>Cottales</taxon>
        <taxon>Liparidae</taxon>
        <taxon>Liparis</taxon>
    </lineage>
</organism>
<feature type="compositionally biased region" description="Pro residues" evidence="1">
    <location>
        <begin position="134"/>
        <end position="144"/>
    </location>
</feature>
<evidence type="ECO:0000256" key="1">
    <source>
        <dbReference type="SAM" id="MobiDB-lite"/>
    </source>
</evidence>
<dbReference type="AlphaFoldDB" id="A0A4Z2EIC4"/>
<gene>
    <name evidence="2" type="ORF">EYF80_061154</name>
</gene>
<evidence type="ECO:0000313" key="2">
    <source>
        <dbReference type="EMBL" id="TNN28697.1"/>
    </source>
</evidence>
<accession>A0A4Z2EIC4</accession>
<evidence type="ECO:0000313" key="3">
    <source>
        <dbReference type="Proteomes" id="UP000314294"/>
    </source>
</evidence>
<name>A0A4Z2EIC4_9TELE</name>
<reference evidence="2 3" key="1">
    <citation type="submission" date="2019-03" db="EMBL/GenBank/DDBJ databases">
        <title>First draft genome of Liparis tanakae, snailfish: a comprehensive survey of snailfish specific genes.</title>
        <authorList>
            <person name="Kim W."/>
            <person name="Song I."/>
            <person name="Jeong J.-H."/>
            <person name="Kim D."/>
            <person name="Kim S."/>
            <person name="Ryu S."/>
            <person name="Song J.Y."/>
            <person name="Lee S.K."/>
        </authorList>
    </citation>
    <scope>NUCLEOTIDE SEQUENCE [LARGE SCALE GENOMIC DNA]</scope>
    <source>
        <tissue evidence="2">Muscle</tissue>
    </source>
</reference>
<feature type="compositionally biased region" description="Low complexity" evidence="1">
    <location>
        <begin position="77"/>
        <end position="91"/>
    </location>
</feature>
<protein>
    <submittedName>
        <fullName evidence="2">Uncharacterized protein</fullName>
    </submittedName>
</protein>
<dbReference type="OrthoDB" id="283575at2759"/>
<feature type="region of interest" description="Disordered" evidence="1">
    <location>
        <begin position="77"/>
        <end position="164"/>
    </location>
</feature>